<evidence type="ECO:0000256" key="2">
    <source>
        <dbReference type="ARBA" id="ARBA00022691"/>
    </source>
</evidence>
<feature type="domain" description="B12-binding" evidence="6">
    <location>
        <begin position="19"/>
        <end position="153"/>
    </location>
</feature>
<dbReference type="PANTHER" id="PTHR43409:SF16">
    <property type="entry name" value="SLR0320 PROTEIN"/>
    <property type="match status" value="1"/>
</dbReference>
<dbReference type="GO" id="GO:0003824">
    <property type="term" value="F:catalytic activity"/>
    <property type="evidence" value="ECO:0007669"/>
    <property type="project" value="InterPro"/>
</dbReference>
<dbReference type="EMBL" id="MEUX01000022">
    <property type="protein sequence ID" value="OGC47095.1"/>
    <property type="molecule type" value="Genomic_DNA"/>
</dbReference>
<dbReference type="SFLD" id="SFLDS00029">
    <property type="entry name" value="Radical_SAM"/>
    <property type="match status" value="1"/>
</dbReference>
<dbReference type="SMART" id="SM00729">
    <property type="entry name" value="Elp3"/>
    <property type="match status" value="1"/>
</dbReference>
<dbReference type="PROSITE" id="PS51918">
    <property type="entry name" value="RADICAL_SAM"/>
    <property type="match status" value="1"/>
</dbReference>
<evidence type="ECO:0000256" key="1">
    <source>
        <dbReference type="ARBA" id="ARBA00001966"/>
    </source>
</evidence>
<dbReference type="Gene3D" id="3.40.50.280">
    <property type="entry name" value="Cobalamin-binding domain"/>
    <property type="match status" value="1"/>
</dbReference>
<evidence type="ECO:0000313" key="8">
    <source>
        <dbReference type="EMBL" id="OGC47095.1"/>
    </source>
</evidence>
<keyword evidence="4" id="KW-0408">Iron</keyword>
<name>A0A1F4UQ65_UNCKA</name>
<dbReference type="PANTHER" id="PTHR43409">
    <property type="entry name" value="ANAEROBIC MAGNESIUM-PROTOPORPHYRIN IX MONOMETHYL ESTER CYCLASE-RELATED"/>
    <property type="match status" value="1"/>
</dbReference>
<dbReference type="GO" id="GO:0031419">
    <property type="term" value="F:cobalamin binding"/>
    <property type="evidence" value="ECO:0007669"/>
    <property type="project" value="InterPro"/>
</dbReference>
<dbReference type="InterPro" id="IPR051198">
    <property type="entry name" value="BchE-like"/>
</dbReference>
<dbReference type="AlphaFoldDB" id="A0A1F4UQ65"/>
<dbReference type="InterPro" id="IPR034466">
    <property type="entry name" value="Methyltransferase_Class_B"/>
</dbReference>
<evidence type="ECO:0000256" key="3">
    <source>
        <dbReference type="ARBA" id="ARBA00022723"/>
    </source>
</evidence>
<dbReference type="Pfam" id="PF02310">
    <property type="entry name" value="B12-binding"/>
    <property type="match status" value="1"/>
</dbReference>
<dbReference type="Gene3D" id="3.80.30.20">
    <property type="entry name" value="tm_1862 like domain"/>
    <property type="match status" value="1"/>
</dbReference>
<dbReference type="GO" id="GO:0051539">
    <property type="term" value="F:4 iron, 4 sulfur cluster binding"/>
    <property type="evidence" value="ECO:0007669"/>
    <property type="project" value="UniProtKB-KW"/>
</dbReference>
<dbReference type="Proteomes" id="UP000176444">
    <property type="component" value="Unassembled WGS sequence"/>
</dbReference>
<dbReference type="GO" id="GO:0046872">
    <property type="term" value="F:metal ion binding"/>
    <property type="evidence" value="ECO:0007669"/>
    <property type="project" value="UniProtKB-KW"/>
</dbReference>
<dbReference type="InterPro" id="IPR007197">
    <property type="entry name" value="rSAM"/>
</dbReference>
<protein>
    <submittedName>
        <fullName evidence="8">Uncharacterized protein</fullName>
    </submittedName>
</protein>
<keyword evidence="2" id="KW-0949">S-adenosyl-L-methionine</keyword>
<dbReference type="SUPFAM" id="SSF102114">
    <property type="entry name" value="Radical SAM enzymes"/>
    <property type="match status" value="1"/>
</dbReference>
<dbReference type="GO" id="GO:0005829">
    <property type="term" value="C:cytosol"/>
    <property type="evidence" value="ECO:0007669"/>
    <property type="project" value="TreeGrafter"/>
</dbReference>
<keyword evidence="5" id="KW-0411">Iron-sulfur</keyword>
<comment type="cofactor">
    <cofactor evidence="1">
        <name>[4Fe-4S] cluster</name>
        <dbReference type="ChEBI" id="CHEBI:49883"/>
    </cofactor>
</comment>
<gene>
    <name evidence="8" type="ORF">A2713_01895</name>
</gene>
<dbReference type="InterPro" id="IPR006638">
    <property type="entry name" value="Elp3/MiaA/NifB-like_rSAM"/>
</dbReference>
<dbReference type="InterPro" id="IPR006158">
    <property type="entry name" value="Cobalamin-bd"/>
</dbReference>
<sequence>MKVLFINPPTPKNETWIREGRCQQFDIWGAPFPPLSLAMTAGQIKDMAQIETLDCAPKKLKLEKVLEKIRSFNPDIIFLTVATPTIDSDLGWFARAVKNEMPQIKIAALGIHITALPKETLERFPSLDFVISGEPEIIGRELVNHLKTNEPKLSDILGLGFRERDKIIINNQRPFIENLDDLEKPDWSGVDFKDYLMPIIGRPFNLIVFSRGCPYNCRFCSAAAYYGKKIRQRSPEKIIDEIEENMDRGIYDFLFWTESATVDRKYLFSVLDKIIEEGLNKKIRWVSNSRVDFVDLEIFQKMRKSGCWQIIFGIEFGSDQILKLANKGGEATVAQAQTAANLASEAGLAVDGHFILGFPGENKETMKETIDLALKLPLTFAHFYMATPFPGSLLFIEARERYWLREEDFSRVSQNEYSLKTGELSEELVSKMVASAYGKFYKRPIIFWRILKLAKTPRQFLNLIKIGTKFIFDLYKK</sequence>
<dbReference type="SFLD" id="SFLDG01123">
    <property type="entry name" value="methyltransferase_(Class_B)"/>
    <property type="match status" value="1"/>
</dbReference>
<dbReference type="CDD" id="cd02068">
    <property type="entry name" value="radical_SAM_B12_BD"/>
    <property type="match status" value="1"/>
</dbReference>
<organism evidence="8 9">
    <name type="scientific">candidate division WWE3 bacterium RIFCSPHIGHO2_01_FULL_35_17</name>
    <dbReference type="NCBI Taxonomy" id="1802614"/>
    <lineage>
        <taxon>Bacteria</taxon>
        <taxon>Katanobacteria</taxon>
    </lineage>
</organism>
<evidence type="ECO:0000259" key="7">
    <source>
        <dbReference type="PROSITE" id="PS51918"/>
    </source>
</evidence>
<dbReference type="InterPro" id="IPR058240">
    <property type="entry name" value="rSAM_sf"/>
</dbReference>
<dbReference type="InterPro" id="IPR023404">
    <property type="entry name" value="rSAM_horseshoe"/>
</dbReference>
<comment type="caution">
    <text evidence="8">The sequence shown here is derived from an EMBL/GenBank/DDBJ whole genome shotgun (WGS) entry which is preliminary data.</text>
</comment>
<evidence type="ECO:0000313" key="9">
    <source>
        <dbReference type="Proteomes" id="UP000176444"/>
    </source>
</evidence>
<dbReference type="Pfam" id="PF04055">
    <property type="entry name" value="Radical_SAM"/>
    <property type="match status" value="1"/>
</dbReference>
<accession>A0A1F4UQ65</accession>
<dbReference type="PROSITE" id="PS51332">
    <property type="entry name" value="B12_BINDING"/>
    <property type="match status" value="1"/>
</dbReference>
<dbReference type="SFLD" id="SFLDG01082">
    <property type="entry name" value="B12-binding_domain_containing"/>
    <property type="match status" value="1"/>
</dbReference>
<keyword evidence="3" id="KW-0479">Metal-binding</keyword>
<dbReference type="CDD" id="cd01335">
    <property type="entry name" value="Radical_SAM"/>
    <property type="match status" value="1"/>
</dbReference>
<evidence type="ECO:0000256" key="4">
    <source>
        <dbReference type="ARBA" id="ARBA00023004"/>
    </source>
</evidence>
<evidence type="ECO:0000259" key="6">
    <source>
        <dbReference type="PROSITE" id="PS51332"/>
    </source>
</evidence>
<proteinExistence type="predicted"/>
<feature type="domain" description="Radical SAM core" evidence="7">
    <location>
        <begin position="199"/>
        <end position="428"/>
    </location>
</feature>
<reference evidence="8 9" key="1">
    <citation type="journal article" date="2016" name="Nat. Commun.">
        <title>Thousands of microbial genomes shed light on interconnected biogeochemical processes in an aquifer system.</title>
        <authorList>
            <person name="Anantharaman K."/>
            <person name="Brown C.T."/>
            <person name="Hug L.A."/>
            <person name="Sharon I."/>
            <person name="Castelle C.J."/>
            <person name="Probst A.J."/>
            <person name="Thomas B.C."/>
            <person name="Singh A."/>
            <person name="Wilkins M.J."/>
            <person name="Karaoz U."/>
            <person name="Brodie E.L."/>
            <person name="Williams K.H."/>
            <person name="Hubbard S.S."/>
            <person name="Banfield J.F."/>
        </authorList>
    </citation>
    <scope>NUCLEOTIDE SEQUENCE [LARGE SCALE GENOMIC DNA]</scope>
</reference>
<evidence type="ECO:0000256" key="5">
    <source>
        <dbReference type="ARBA" id="ARBA00023014"/>
    </source>
</evidence>